<name>A0A644UEH0_9ZZZZ</name>
<evidence type="ECO:0000256" key="5">
    <source>
        <dbReference type="ARBA" id="ARBA00022989"/>
    </source>
</evidence>
<dbReference type="Pfam" id="PF10555">
    <property type="entry name" value="MraY_sig1"/>
    <property type="match status" value="1"/>
</dbReference>
<dbReference type="HAMAP" id="MF_00038">
    <property type="entry name" value="MraY"/>
    <property type="match status" value="1"/>
</dbReference>
<feature type="transmembrane region" description="Helical" evidence="7">
    <location>
        <begin position="341"/>
        <end position="364"/>
    </location>
</feature>
<feature type="transmembrane region" description="Helical" evidence="7">
    <location>
        <begin position="98"/>
        <end position="116"/>
    </location>
</feature>
<reference evidence="8" key="1">
    <citation type="submission" date="2019-08" db="EMBL/GenBank/DDBJ databases">
        <authorList>
            <person name="Kucharzyk K."/>
            <person name="Murdoch R.W."/>
            <person name="Higgins S."/>
            <person name="Loffler F."/>
        </authorList>
    </citation>
    <scope>NUCLEOTIDE SEQUENCE</scope>
</reference>
<dbReference type="InterPro" id="IPR003524">
    <property type="entry name" value="PNAcMuramoyl-5peptid_Trfase"/>
</dbReference>
<dbReference type="NCBIfam" id="TIGR00445">
    <property type="entry name" value="mraY"/>
    <property type="match status" value="1"/>
</dbReference>
<evidence type="ECO:0000256" key="1">
    <source>
        <dbReference type="ARBA" id="ARBA00004141"/>
    </source>
</evidence>
<feature type="transmembrane region" description="Helical" evidence="7">
    <location>
        <begin position="222"/>
        <end position="242"/>
    </location>
</feature>
<dbReference type="EC" id="2.7.8.13" evidence="8"/>
<evidence type="ECO:0000313" key="8">
    <source>
        <dbReference type="EMBL" id="MPL77271.1"/>
    </source>
</evidence>
<dbReference type="PANTHER" id="PTHR22926:SF5">
    <property type="entry name" value="PHOSPHO-N-ACETYLMURAMOYL-PENTAPEPTIDE-TRANSFERASE HOMOLOG"/>
    <property type="match status" value="1"/>
</dbReference>
<dbReference type="InterPro" id="IPR000715">
    <property type="entry name" value="Glycosyl_transferase_4"/>
</dbReference>
<feature type="transmembrane region" description="Helical" evidence="7">
    <location>
        <begin position="395"/>
        <end position="414"/>
    </location>
</feature>
<dbReference type="Pfam" id="PF00953">
    <property type="entry name" value="Glycos_transf_4"/>
    <property type="match status" value="1"/>
</dbReference>
<comment type="subcellular location">
    <subcellularLocation>
        <location evidence="1">Membrane</location>
        <topology evidence="1">Multi-pass membrane protein</topology>
    </subcellularLocation>
</comment>
<keyword evidence="4 7" id="KW-0812">Transmembrane</keyword>
<proteinExistence type="inferred from homology"/>
<dbReference type="PROSITE" id="PS01348">
    <property type="entry name" value="MRAY_2"/>
    <property type="match status" value="1"/>
</dbReference>
<dbReference type="AlphaFoldDB" id="A0A644UEH0"/>
<dbReference type="GO" id="GO:0005886">
    <property type="term" value="C:plasma membrane"/>
    <property type="evidence" value="ECO:0007669"/>
    <property type="project" value="TreeGrafter"/>
</dbReference>
<keyword evidence="3 8" id="KW-0808">Transferase</keyword>
<accession>A0A644UEH0</accession>
<comment type="similarity">
    <text evidence="2">Belongs to the glycosyltransferase 4 family. MraY subfamily.</text>
</comment>
<sequence>MLYHLFTWLDLEFEVPGAGAFHYISFRAAMAVITSLFITIIYGKRIISFLKRKQIGESIRELGLEGQKEKEGTPTMGGIIILAAIIIPTLLFARLDNIYIIIMLLTTIWLGFIGFLDDYIKVFKHDKKGLKGKFKIIGQVILGIVVGAMIYFHPDITIKEKTDVEKYALEHNIQNETKYQKAKLEFSKEAKQSTKTTIPFVKNNEFDYASLMKWIGDDYRNWAWIIFIPIVIFIITAVSNAANLTDGIDGLATGVSSIVGSTLGLLAWISGNIIFANYLNIMFIPNAGELTIFISAFVGATAGFLWYNTYPAQIFMGDTGSLALGGIIAVLAILIRKELLIPILCGVFFAESISVIIQVTYFKITKRKYGEGKRVFLMAPLHHHYQKKGYAEPKIVTRFILITIILAVVSIITLKLR</sequence>
<feature type="transmembrane region" description="Helical" evidence="7">
    <location>
        <begin position="290"/>
        <end position="307"/>
    </location>
</feature>
<dbReference type="GO" id="GO:0044038">
    <property type="term" value="P:cell wall macromolecule biosynthetic process"/>
    <property type="evidence" value="ECO:0007669"/>
    <property type="project" value="TreeGrafter"/>
</dbReference>
<gene>
    <name evidence="8" type="primary">mraY_9</name>
    <name evidence="8" type="ORF">SDC9_23124</name>
</gene>
<evidence type="ECO:0000256" key="7">
    <source>
        <dbReference type="SAM" id="Phobius"/>
    </source>
</evidence>
<feature type="transmembrane region" description="Helical" evidence="7">
    <location>
        <begin position="136"/>
        <end position="153"/>
    </location>
</feature>
<keyword evidence="6 7" id="KW-0472">Membrane</keyword>
<organism evidence="8">
    <name type="scientific">bioreactor metagenome</name>
    <dbReference type="NCBI Taxonomy" id="1076179"/>
    <lineage>
        <taxon>unclassified sequences</taxon>
        <taxon>metagenomes</taxon>
        <taxon>ecological metagenomes</taxon>
    </lineage>
</organism>
<evidence type="ECO:0000256" key="2">
    <source>
        <dbReference type="ARBA" id="ARBA00005583"/>
    </source>
</evidence>
<feature type="transmembrane region" description="Helical" evidence="7">
    <location>
        <begin position="314"/>
        <end position="335"/>
    </location>
</feature>
<feature type="transmembrane region" description="Helical" evidence="7">
    <location>
        <begin position="254"/>
        <end position="278"/>
    </location>
</feature>
<dbReference type="CDD" id="cd06852">
    <property type="entry name" value="GT_MraY"/>
    <property type="match status" value="1"/>
</dbReference>
<dbReference type="GO" id="GO:0071555">
    <property type="term" value="P:cell wall organization"/>
    <property type="evidence" value="ECO:0007669"/>
    <property type="project" value="TreeGrafter"/>
</dbReference>
<dbReference type="PROSITE" id="PS01347">
    <property type="entry name" value="MRAY_1"/>
    <property type="match status" value="1"/>
</dbReference>
<evidence type="ECO:0000256" key="3">
    <source>
        <dbReference type="ARBA" id="ARBA00022679"/>
    </source>
</evidence>
<feature type="transmembrane region" description="Helical" evidence="7">
    <location>
        <begin position="20"/>
        <end position="43"/>
    </location>
</feature>
<comment type="caution">
    <text evidence="8">The sequence shown here is derived from an EMBL/GenBank/DDBJ whole genome shotgun (WGS) entry which is preliminary data.</text>
</comment>
<dbReference type="InterPro" id="IPR018480">
    <property type="entry name" value="PNAcMuramoyl-5peptid_Trfase_CS"/>
</dbReference>
<protein>
    <submittedName>
        <fullName evidence="8">Phospho-N-acetylmuramoyl-pentapeptide-transferase</fullName>
        <ecNumber evidence="8">2.7.8.13</ecNumber>
    </submittedName>
</protein>
<dbReference type="PANTHER" id="PTHR22926">
    <property type="entry name" value="PHOSPHO-N-ACETYLMURAMOYL-PENTAPEPTIDE-TRANSFERASE"/>
    <property type="match status" value="1"/>
</dbReference>
<evidence type="ECO:0000256" key="6">
    <source>
        <dbReference type="ARBA" id="ARBA00023136"/>
    </source>
</evidence>
<dbReference type="EMBL" id="VSSQ01000105">
    <property type="protein sequence ID" value="MPL77271.1"/>
    <property type="molecule type" value="Genomic_DNA"/>
</dbReference>
<evidence type="ECO:0000256" key="4">
    <source>
        <dbReference type="ARBA" id="ARBA00022692"/>
    </source>
</evidence>
<keyword evidence="5 7" id="KW-1133">Transmembrane helix</keyword>
<feature type="transmembrane region" description="Helical" evidence="7">
    <location>
        <begin position="75"/>
        <end position="92"/>
    </location>
</feature>
<dbReference type="GO" id="GO:0008963">
    <property type="term" value="F:phospho-N-acetylmuramoyl-pentapeptide-transferase activity"/>
    <property type="evidence" value="ECO:0007669"/>
    <property type="project" value="InterPro"/>
</dbReference>